<dbReference type="CDD" id="cd06170">
    <property type="entry name" value="LuxR_C_like"/>
    <property type="match status" value="1"/>
</dbReference>
<evidence type="ECO:0000313" key="6">
    <source>
        <dbReference type="EMBL" id="GAA4442960.1"/>
    </source>
</evidence>
<keyword evidence="2" id="KW-0238">DNA-binding</keyword>
<dbReference type="PRINTS" id="PR00038">
    <property type="entry name" value="HTHLUXR"/>
</dbReference>
<dbReference type="SMART" id="SM00448">
    <property type="entry name" value="REC"/>
    <property type="match status" value="1"/>
</dbReference>
<feature type="domain" description="Response regulatory" evidence="5">
    <location>
        <begin position="8"/>
        <end position="124"/>
    </location>
</feature>
<name>A0ABP8M365_9BACT</name>
<dbReference type="InterPro" id="IPR039420">
    <property type="entry name" value="WalR-like"/>
</dbReference>
<feature type="modified residue" description="4-aspartylphosphate" evidence="3">
    <location>
        <position position="59"/>
    </location>
</feature>
<dbReference type="PANTHER" id="PTHR43214">
    <property type="entry name" value="TWO-COMPONENT RESPONSE REGULATOR"/>
    <property type="match status" value="1"/>
</dbReference>
<dbReference type="SUPFAM" id="SSF52172">
    <property type="entry name" value="CheY-like"/>
    <property type="match status" value="1"/>
</dbReference>
<comment type="caution">
    <text evidence="6">The sequence shown here is derived from an EMBL/GenBank/DDBJ whole genome shotgun (WGS) entry which is preliminary data.</text>
</comment>
<evidence type="ECO:0000259" key="4">
    <source>
        <dbReference type="PROSITE" id="PS50043"/>
    </source>
</evidence>
<accession>A0ABP8M365</accession>
<dbReference type="SMART" id="SM00421">
    <property type="entry name" value="HTH_LUXR"/>
    <property type="match status" value="1"/>
</dbReference>
<protein>
    <submittedName>
        <fullName evidence="6">Response regulator transcription factor</fullName>
    </submittedName>
</protein>
<feature type="domain" description="HTH luxR-type" evidence="4">
    <location>
        <begin position="149"/>
        <end position="214"/>
    </location>
</feature>
<dbReference type="PROSITE" id="PS00622">
    <property type="entry name" value="HTH_LUXR_1"/>
    <property type="match status" value="1"/>
</dbReference>
<dbReference type="Proteomes" id="UP001501508">
    <property type="component" value="Unassembled WGS sequence"/>
</dbReference>
<dbReference type="CDD" id="cd17535">
    <property type="entry name" value="REC_NarL-like"/>
    <property type="match status" value="1"/>
</dbReference>
<keyword evidence="1 3" id="KW-0597">Phosphoprotein</keyword>
<evidence type="ECO:0000259" key="5">
    <source>
        <dbReference type="PROSITE" id="PS50110"/>
    </source>
</evidence>
<dbReference type="SUPFAM" id="SSF46894">
    <property type="entry name" value="C-terminal effector domain of the bipartite response regulators"/>
    <property type="match status" value="1"/>
</dbReference>
<dbReference type="InterPro" id="IPR001789">
    <property type="entry name" value="Sig_transdc_resp-reg_receiver"/>
</dbReference>
<keyword evidence="7" id="KW-1185">Reference proteome</keyword>
<proteinExistence type="predicted"/>
<organism evidence="6 7">
    <name type="scientific">Ravibacter arvi</name>
    <dbReference type="NCBI Taxonomy" id="2051041"/>
    <lineage>
        <taxon>Bacteria</taxon>
        <taxon>Pseudomonadati</taxon>
        <taxon>Bacteroidota</taxon>
        <taxon>Cytophagia</taxon>
        <taxon>Cytophagales</taxon>
        <taxon>Spirosomataceae</taxon>
        <taxon>Ravibacter</taxon>
    </lineage>
</organism>
<dbReference type="InterPro" id="IPR000792">
    <property type="entry name" value="Tscrpt_reg_LuxR_C"/>
</dbReference>
<evidence type="ECO:0000313" key="7">
    <source>
        <dbReference type="Proteomes" id="UP001501508"/>
    </source>
</evidence>
<dbReference type="Gene3D" id="3.40.50.2300">
    <property type="match status" value="1"/>
</dbReference>
<dbReference type="PROSITE" id="PS50043">
    <property type="entry name" value="HTH_LUXR_2"/>
    <property type="match status" value="1"/>
</dbReference>
<dbReference type="Pfam" id="PF00196">
    <property type="entry name" value="GerE"/>
    <property type="match status" value="1"/>
</dbReference>
<dbReference type="InterPro" id="IPR016032">
    <property type="entry name" value="Sig_transdc_resp-reg_C-effctor"/>
</dbReference>
<evidence type="ECO:0000256" key="2">
    <source>
        <dbReference type="ARBA" id="ARBA00023125"/>
    </source>
</evidence>
<reference evidence="7" key="1">
    <citation type="journal article" date="2019" name="Int. J. Syst. Evol. Microbiol.">
        <title>The Global Catalogue of Microorganisms (GCM) 10K type strain sequencing project: providing services to taxonomists for standard genome sequencing and annotation.</title>
        <authorList>
            <consortium name="The Broad Institute Genomics Platform"/>
            <consortium name="The Broad Institute Genome Sequencing Center for Infectious Disease"/>
            <person name="Wu L."/>
            <person name="Ma J."/>
        </authorList>
    </citation>
    <scope>NUCLEOTIDE SEQUENCE [LARGE SCALE GENOMIC DNA]</scope>
    <source>
        <strain evidence="7">JCM 31920</strain>
    </source>
</reference>
<dbReference type="PROSITE" id="PS50110">
    <property type="entry name" value="RESPONSE_REGULATORY"/>
    <property type="match status" value="1"/>
</dbReference>
<dbReference type="Pfam" id="PF00072">
    <property type="entry name" value="Response_reg"/>
    <property type="match status" value="1"/>
</dbReference>
<sequence>MTTHQISKILVADDHVIVKVGIEILLKNRGINAELFYTVDFEGLLSQMRKEKFDLIILDIDIPGGNNVGMIETIRLKDPGVPVLIFTGFSERIYAIPYLRSGANAFVSKESPEEELERAILCIQQGKKYISSNLQQAMLDSIVTSESSDMAMVNTLSKREMDVATLLIKGNSTAQIAQILNLQLSTVSTFKSRIFTKLKVNNVVELIAKMKLVV</sequence>
<dbReference type="InterPro" id="IPR011006">
    <property type="entry name" value="CheY-like_superfamily"/>
</dbReference>
<evidence type="ECO:0000256" key="1">
    <source>
        <dbReference type="ARBA" id="ARBA00022553"/>
    </source>
</evidence>
<dbReference type="InterPro" id="IPR058245">
    <property type="entry name" value="NreC/VraR/RcsB-like_REC"/>
</dbReference>
<evidence type="ECO:0000256" key="3">
    <source>
        <dbReference type="PROSITE-ProRule" id="PRU00169"/>
    </source>
</evidence>
<dbReference type="EMBL" id="BAABEY010000028">
    <property type="protein sequence ID" value="GAA4442960.1"/>
    <property type="molecule type" value="Genomic_DNA"/>
</dbReference>
<gene>
    <name evidence="6" type="ORF">GCM10023091_30660</name>
</gene>
<dbReference type="RefSeq" id="WP_345030752.1">
    <property type="nucleotide sequence ID" value="NZ_BAABEY010000028.1"/>
</dbReference>